<dbReference type="EMBL" id="UINC01129137">
    <property type="protein sequence ID" value="SVD09328.1"/>
    <property type="molecule type" value="Genomic_DNA"/>
</dbReference>
<feature type="non-terminal residue" evidence="2">
    <location>
        <position position="40"/>
    </location>
</feature>
<sequence length="40" mass="4504">MRKITKILSGFFLITVFGVSTTFSYFNTAPVSIAFGNWQL</sequence>
<feature type="transmembrane region" description="Helical" evidence="1">
    <location>
        <begin position="7"/>
        <end position="26"/>
    </location>
</feature>
<keyword evidence="1" id="KW-0812">Transmembrane</keyword>
<proteinExistence type="predicted"/>
<dbReference type="AlphaFoldDB" id="A0A382SJH6"/>
<protein>
    <submittedName>
        <fullName evidence="2">Uncharacterized protein</fullName>
    </submittedName>
</protein>
<evidence type="ECO:0000256" key="1">
    <source>
        <dbReference type="SAM" id="Phobius"/>
    </source>
</evidence>
<gene>
    <name evidence="2" type="ORF">METZ01_LOCUS362182</name>
</gene>
<keyword evidence="1" id="KW-0472">Membrane</keyword>
<keyword evidence="1" id="KW-1133">Transmembrane helix</keyword>
<name>A0A382SJH6_9ZZZZ</name>
<reference evidence="2" key="1">
    <citation type="submission" date="2018-05" db="EMBL/GenBank/DDBJ databases">
        <authorList>
            <person name="Lanie J.A."/>
            <person name="Ng W.-L."/>
            <person name="Kazmierczak K.M."/>
            <person name="Andrzejewski T.M."/>
            <person name="Davidsen T.M."/>
            <person name="Wayne K.J."/>
            <person name="Tettelin H."/>
            <person name="Glass J.I."/>
            <person name="Rusch D."/>
            <person name="Podicherti R."/>
            <person name="Tsui H.-C.T."/>
            <person name="Winkler M.E."/>
        </authorList>
    </citation>
    <scope>NUCLEOTIDE SEQUENCE</scope>
</reference>
<organism evidence="2">
    <name type="scientific">marine metagenome</name>
    <dbReference type="NCBI Taxonomy" id="408172"/>
    <lineage>
        <taxon>unclassified sequences</taxon>
        <taxon>metagenomes</taxon>
        <taxon>ecological metagenomes</taxon>
    </lineage>
</organism>
<evidence type="ECO:0000313" key="2">
    <source>
        <dbReference type="EMBL" id="SVD09328.1"/>
    </source>
</evidence>
<accession>A0A382SJH6</accession>